<feature type="non-terminal residue" evidence="1">
    <location>
        <position position="1"/>
    </location>
</feature>
<accession>A0A7L4H461</accession>
<dbReference type="Gene3D" id="1.10.287.210">
    <property type="match status" value="1"/>
</dbReference>
<evidence type="ECO:0000313" key="1">
    <source>
        <dbReference type="EMBL" id="NXX20358.1"/>
    </source>
</evidence>
<dbReference type="EMBL" id="VZTK01023247">
    <property type="protein sequence ID" value="NXX20358.1"/>
    <property type="molecule type" value="Genomic_DNA"/>
</dbReference>
<keyword evidence="2" id="KW-1185">Reference proteome</keyword>
<evidence type="ECO:0000313" key="2">
    <source>
        <dbReference type="Proteomes" id="UP000584326"/>
    </source>
</evidence>
<reference evidence="1 2" key="1">
    <citation type="submission" date="2020-02" db="EMBL/GenBank/DDBJ databases">
        <title>Bird 10,000 Genomes (B10K) Project - Family phase.</title>
        <authorList>
            <person name="Zhang G."/>
        </authorList>
    </citation>
    <scope>NUCLEOTIDE SEQUENCE [LARGE SCALE GENOMIC DNA]</scope>
    <source>
        <strain evidence="1">B10K-DU-001-40</strain>
        <tissue evidence="1">Muscle</tissue>
    </source>
</reference>
<protein>
    <submittedName>
        <fullName evidence="1">ENR1 protein</fullName>
    </submittedName>
</protein>
<dbReference type="SUPFAM" id="SSF58069">
    <property type="entry name" value="Virus ectodomain"/>
    <property type="match status" value="1"/>
</dbReference>
<dbReference type="Proteomes" id="UP000584326">
    <property type="component" value="Unassembled WGS sequence"/>
</dbReference>
<organism evidence="1 2">
    <name type="scientific">Podargus strigoides</name>
    <name type="common">Tawny frogmouth</name>
    <name type="synonym">Caprimulgus strigoides</name>
    <dbReference type="NCBI Taxonomy" id="8905"/>
    <lineage>
        <taxon>Eukaryota</taxon>
        <taxon>Metazoa</taxon>
        <taxon>Chordata</taxon>
        <taxon>Craniata</taxon>
        <taxon>Vertebrata</taxon>
        <taxon>Euteleostomi</taxon>
        <taxon>Archelosauria</taxon>
        <taxon>Archosauria</taxon>
        <taxon>Dinosauria</taxon>
        <taxon>Saurischia</taxon>
        <taxon>Theropoda</taxon>
        <taxon>Coelurosauria</taxon>
        <taxon>Aves</taxon>
        <taxon>Neognathae</taxon>
        <taxon>Neoaves</taxon>
        <taxon>Strisores</taxon>
        <taxon>Caprimulgiformes</taxon>
        <taxon>Podargidae</taxon>
        <taxon>Podargus</taxon>
    </lineage>
</organism>
<comment type="caution">
    <text evidence="1">The sequence shown here is derived from an EMBL/GenBank/DDBJ whole genome shotgun (WGS) entry which is preliminary data.</text>
</comment>
<gene>
    <name evidence="1" type="primary">Erv31_4</name>
    <name evidence="1" type="ORF">PODSTR_R15898</name>
</gene>
<proteinExistence type="predicted"/>
<dbReference type="AlphaFoldDB" id="A0A7L4H461"/>
<name>A0A7L4H461_PODST</name>
<feature type="non-terminal residue" evidence="1">
    <location>
        <position position="50"/>
    </location>
</feature>
<sequence>QAVLEIVTNKTGDVLTLVAKQNSKIRTTVYQNKLALDYELATEGEVFQVT</sequence>
<dbReference type="OrthoDB" id="8949317at2759"/>